<accession>A0ABD5UNX0</accession>
<comment type="caution">
    <text evidence="2">The sequence shown here is derived from an EMBL/GenBank/DDBJ whole genome shotgun (WGS) entry which is preliminary data.</text>
</comment>
<dbReference type="EMBL" id="JBHSXI010000012">
    <property type="protein sequence ID" value="MFC6889534.1"/>
    <property type="molecule type" value="Genomic_DNA"/>
</dbReference>
<dbReference type="InterPro" id="IPR052716">
    <property type="entry name" value="MOSC_domain"/>
</dbReference>
<feature type="domain" description="MOSC" evidence="1">
    <location>
        <begin position="19"/>
        <end position="155"/>
    </location>
</feature>
<protein>
    <submittedName>
        <fullName evidence="2">MOSC domain-containing protein</fullName>
    </submittedName>
</protein>
<keyword evidence="3" id="KW-1185">Reference proteome</keyword>
<evidence type="ECO:0000313" key="2">
    <source>
        <dbReference type="EMBL" id="MFC6889534.1"/>
    </source>
</evidence>
<dbReference type="RefSeq" id="WP_379768432.1">
    <property type="nucleotide sequence ID" value="NZ_JBHSXI010000012.1"/>
</dbReference>
<dbReference type="InterPro" id="IPR011037">
    <property type="entry name" value="Pyrv_Knase-like_insert_dom_sf"/>
</dbReference>
<organism evidence="2 3">
    <name type="scientific">Halorubrum trueperi</name>
    <dbReference type="NCBI Taxonomy" id="2004704"/>
    <lineage>
        <taxon>Archaea</taxon>
        <taxon>Methanobacteriati</taxon>
        <taxon>Methanobacteriota</taxon>
        <taxon>Stenosarchaea group</taxon>
        <taxon>Halobacteria</taxon>
        <taxon>Halobacteriales</taxon>
        <taxon>Haloferacaceae</taxon>
        <taxon>Halorubrum</taxon>
    </lineage>
</organism>
<dbReference type="SUPFAM" id="SSF50800">
    <property type="entry name" value="PK beta-barrel domain-like"/>
    <property type="match status" value="1"/>
</dbReference>
<dbReference type="PANTHER" id="PTHR36930">
    <property type="entry name" value="METAL-SULFUR CLUSTER BIOSYNTHESIS PROTEINS YUAD-RELATED"/>
    <property type="match status" value="1"/>
</dbReference>
<reference evidence="2 3" key="1">
    <citation type="journal article" date="2019" name="Int. J. Syst. Evol. Microbiol.">
        <title>The Global Catalogue of Microorganisms (GCM) 10K type strain sequencing project: providing services to taxonomists for standard genome sequencing and annotation.</title>
        <authorList>
            <consortium name="The Broad Institute Genomics Platform"/>
            <consortium name="The Broad Institute Genome Sequencing Center for Infectious Disease"/>
            <person name="Wu L."/>
            <person name="Ma J."/>
        </authorList>
    </citation>
    <scope>NUCLEOTIDE SEQUENCE [LARGE SCALE GENOMIC DNA]</scope>
    <source>
        <strain evidence="2 3">Y73</strain>
    </source>
</reference>
<dbReference type="Proteomes" id="UP001596333">
    <property type="component" value="Unassembled WGS sequence"/>
</dbReference>
<evidence type="ECO:0000313" key="3">
    <source>
        <dbReference type="Proteomes" id="UP001596333"/>
    </source>
</evidence>
<sequence length="170" mass="18344">MTGQIEAIHTAPEAGAPMEERDRVEAVSGRGLRGDRYFLDRGTYSDSARGVSRELSLIERETLDAVERDYGVAVGQGEHRRNLTTAGVGLNRLVGTRFRVGEVACEGVELCEPCSYLERLLDREGIHDALVHRGGLRARIVSDGTIEPGAPIEIVGDAADAARSRLADSS</sequence>
<proteinExistence type="predicted"/>
<dbReference type="PROSITE" id="PS51340">
    <property type="entry name" value="MOSC"/>
    <property type="match status" value="1"/>
</dbReference>
<dbReference type="AlphaFoldDB" id="A0ABD5UNX0"/>
<dbReference type="InterPro" id="IPR005302">
    <property type="entry name" value="MoCF_Sase_C"/>
</dbReference>
<evidence type="ECO:0000259" key="1">
    <source>
        <dbReference type="PROSITE" id="PS51340"/>
    </source>
</evidence>
<gene>
    <name evidence="2" type="ORF">ACFQEY_10965</name>
</gene>
<dbReference type="Gene3D" id="2.40.33.20">
    <property type="entry name" value="PK beta-barrel domain-like"/>
    <property type="match status" value="1"/>
</dbReference>
<dbReference type="PANTHER" id="PTHR36930:SF1">
    <property type="entry name" value="MOSC DOMAIN-CONTAINING PROTEIN"/>
    <property type="match status" value="1"/>
</dbReference>
<name>A0ABD5UNX0_9EURY</name>
<dbReference type="Pfam" id="PF03473">
    <property type="entry name" value="MOSC"/>
    <property type="match status" value="1"/>
</dbReference>